<dbReference type="Pfam" id="PF02281">
    <property type="entry name" value="Dimer_Tnp_Tn5"/>
    <property type="match status" value="1"/>
</dbReference>
<reference evidence="6" key="1">
    <citation type="submission" date="2023-07" db="EMBL/GenBank/DDBJ databases">
        <title>Verminephrobacter genomes.</title>
        <authorList>
            <person name="Lund M.B."/>
        </authorList>
    </citation>
    <scope>NUCLEOTIDE SEQUENCE [LARGE SCALE GENOMIC DNA]</scope>
    <source>
        <strain evidence="5 6">AtM5-05</strain>
    </source>
</reference>
<evidence type="ECO:0000259" key="2">
    <source>
        <dbReference type="Pfam" id="PF02281"/>
    </source>
</evidence>
<dbReference type="RefSeq" id="WP_265280952.1">
    <property type="nucleotide sequence ID" value="NZ_QZCW01000001.1"/>
</dbReference>
<dbReference type="InterPro" id="IPR038215">
    <property type="entry name" value="TN5-like_N_sf"/>
</dbReference>
<dbReference type="Pfam" id="PF01609">
    <property type="entry name" value="DDE_Tnp_1"/>
    <property type="match status" value="1"/>
</dbReference>
<evidence type="ECO:0000313" key="4">
    <source>
        <dbReference type="EMBL" id="MCW5320098.1"/>
    </source>
</evidence>
<dbReference type="PANTHER" id="PTHR37319:SF1">
    <property type="entry name" value="TRANSPOSASE TN5 DIMERISATION DOMAIN-CONTAINING PROTEIN"/>
    <property type="match status" value="1"/>
</dbReference>
<accession>A0ABT3KP51</accession>
<proteinExistence type="predicted"/>
<dbReference type="InterPro" id="IPR054836">
    <property type="entry name" value="Tn5_transposase"/>
</dbReference>
<dbReference type="Proteomes" id="UP001208935">
    <property type="component" value="Unassembled WGS sequence"/>
</dbReference>
<dbReference type="NCBIfam" id="NF033590">
    <property type="entry name" value="transpos_IS4_3"/>
    <property type="match status" value="1"/>
</dbReference>
<dbReference type="Gene3D" id="3.90.350.10">
    <property type="entry name" value="Transposase Inhibitor Protein From Tn5, Chain A, domain 1"/>
    <property type="match status" value="1"/>
</dbReference>
<dbReference type="Gene3D" id="1.10.246.40">
    <property type="entry name" value="Tn5 transposase, domain 1"/>
    <property type="match status" value="1"/>
</dbReference>
<dbReference type="InterPro" id="IPR003201">
    <property type="entry name" value="Transposase_Tn5"/>
</dbReference>
<dbReference type="InterPro" id="IPR002559">
    <property type="entry name" value="Transposase_11"/>
</dbReference>
<dbReference type="InterPro" id="IPR047768">
    <property type="entry name" value="Tn5p-like"/>
</dbReference>
<reference evidence="4" key="2">
    <citation type="submission" date="2024-05" db="EMBL/GenBank/DDBJ databases">
        <title>Verminephrobacter genomes.</title>
        <authorList>
            <person name="Lund M.B."/>
        </authorList>
    </citation>
    <scope>NUCLEOTIDE SEQUENCE</scope>
    <source>
        <strain evidence="4">AtM5-05</strain>
    </source>
</reference>
<organism evidence="4 6">
    <name type="scientific">Verminephrobacter aporrectodeae subsp. tuberculatae</name>
    <dbReference type="NCBI Taxonomy" id="1110392"/>
    <lineage>
        <taxon>Bacteria</taxon>
        <taxon>Pseudomonadati</taxon>
        <taxon>Pseudomonadota</taxon>
        <taxon>Betaproteobacteria</taxon>
        <taxon>Burkholderiales</taxon>
        <taxon>Comamonadaceae</taxon>
        <taxon>Verminephrobacter</taxon>
    </lineage>
</organism>
<evidence type="ECO:0000259" key="3">
    <source>
        <dbReference type="Pfam" id="PF14706"/>
    </source>
</evidence>
<feature type="domain" description="Transposase Tn5-like N-terminal" evidence="3">
    <location>
        <begin position="2"/>
        <end position="59"/>
    </location>
</feature>
<dbReference type="Pfam" id="PF14706">
    <property type="entry name" value="Tnp_DNA_bind"/>
    <property type="match status" value="1"/>
</dbReference>
<dbReference type="InterPro" id="IPR012337">
    <property type="entry name" value="RNaseH-like_sf"/>
</dbReference>
<protein>
    <submittedName>
        <fullName evidence="4">IS4 family transposase</fullName>
    </submittedName>
</protein>
<name>A0ABT3KP51_9BURK</name>
<evidence type="ECO:0000313" key="6">
    <source>
        <dbReference type="Proteomes" id="UP001208935"/>
    </source>
</evidence>
<comment type="caution">
    <text evidence="4">The sequence shown here is derived from an EMBL/GenBank/DDBJ whole genome shotgun (WGS) entry which is preliminary data.</text>
</comment>
<sequence length="445" mass="50580">MNWVATEFKSMNLGDPRRKQRAIHLIESLSAKPTASIPQACGDWADTIGAYRFFGNEEVQWEDILAPHIENSVARMAAHEHVLCIQDTTELNFNGQKAKGLGPLSYEAQRGMYLHPTYAISTSREPLGVLDAWMWARQPRHSDGSRPGVSESLRWIEGYERLAEMAPQLPNTRLVYVADREADIMALMVRARDLGEPVDWLLRSKHNRVLGEDDKLWSRVTAGDSQGEIRFTLASRQGSRPREVVQQVWAQALELPDGHGGFVQATCIVAREEPLANGEKPIEWRLLTNLPVETLEQAARMIDWYRARWEIEMFFHVLKNGCRIEALQLGSVSKIERAVVLYMVVAWRIARLMRLGRSCPQLDAQLMFEPDEWKAAYILNKQELPKEPPTLNEVVRLIARLGGFLARKCDGEPGVKTIWLGMQRILDFAAGIRFCRELQVQGSCV</sequence>
<feature type="domain" description="Transposase Tn5 dimerisation" evidence="2">
    <location>
        <begin position="344"/>
        <end position="438"/>
    </location>
</feature>
<gene>
    <name evidence="4" type="ORF">D5039_02555</name>
    <name evidence="5" type="ORF">D5039_18485</name>
</gene>
<feature type="domain" description="Transposase IS4-like" evidence="1">
    <location>
        <begin position="172"/>
        <end position="343"/>
    </location>
</feature>
<dbReference type="InterPro" id="IPR014735">
    <property type="entry name" value="Transposase_Tn5-like_N"/>
</dbReference>
<dbReference type="SUPFAM" id="SSF53098">
    <property type="entry name" value="Ribonuclease H-like"/>
    <property type="match status" value="1"/>
</dbReference>
<keyword evidence="6" id="KW-1185">Reference proteome</keyword>
<evidence type="ECO:0000313" key="5">
    <source>
        <dbReference type="EMBL" id="MCW5323056.1"/>
    </source>
</evidence>
<dbReference type="Gene3D" id="1.10.740.10">
    <property type="entry name" value="Transferase Inhibitor Protein From Tn5, Chain"/>
    <property type="match status" value="1"/>
</dbReference>
<dbReference type="InterPro" id="IPR014737">
    <property type="entry name" value="Transposase_Tn5-like_C"/>
</dbReference>
<dbReference type="EMBL" id="QZCW01000001">
    <property type="protein sequence ID" value="MCW5320098.1"/>
    <property type="molecule type" value="Genomic_DNA"/>
</dbReference>
<dbReference type="PANTHER" id="PTHR37319">
    <property type="entry name" value="TRANSPOSASE"/>
    <property type="match status" value="1"/>
</dbReference>
<dbReference type="EMBL" id="QZCW01000003">
    <property type="protein sequence ID" value="MCW5323056.1"/>
    <property type="molecule type" value="Genomic_DNA"/>
</dbReference>
<evidence type="ECO:0000259" key="1">
    <source>
        <dbReference type="Pfam" id="PF01609"/>
    </source>
</evidence>